<feature type="non-terminal residue" evidence="3">
    <location>
        <position position="1"/>
    </location>
</feature>
<keyword evidence="4" id="KW-1185">Reference proteome</keyword>
<sequence>EGRALRKATSSAVAKFLWEEIFCRYGAIGQVTTDNGSEVEGAFKELVTRYGVPHVKISAYNSKANG</sequence>
<evidence type="ECO:0000256" key="1">
    <source>
        <dbReference type="ARBA" id="ARBA00022884"/>
    </source>
</evidence>
<organism evidence="3 4">
    <name type="scientific">Phanerochaete carnosa (strain HHB-10118-sp)</name>
    <name type="common">White-rot fungus</name>
    <name type="synonym">Peniophora carnosa</name>
    <dbReference type="NCBI Taxonomy" id="650164"/>
    <lineage>
        <taxon>Eukaryota</taxon>
        <taxon>Fungi</taxon>
        <taxon>Dikarya</taxon>
        <taxon>Basidiomycota</taxon>
        <taxon>Agaricomycotina</taxon>
        <taxon>Agaricomycetes</taxon>
        <taxon>Polyporales</taxon>
        <taxon>Phanerochaetaceae</taxon>
        <taxon>Phanerochaete</taxon>
    </lineage>
</organism>
<reference evidence="3 4" key="1">
    <citation type="journal article" date="2012" name="BMC Genomics">
        <title>Comparative genomics of the white-rot fungi, Phanerochaete carnosa and P. chrysosporium, to elucidate the genetic basis of the distinct wood types they colonize.</title>
        <authorList>
            <person name="Suzuki H."/>
            <person name="MacDonald J."/>
            <person name="Syed K."/>
            <person name="Salamov A."/>
            <person name="Hori C."/>
            <person name="Aerts A."/>
            <person name="Henrissat B."/>
            <person name="Wiebenga A."/>
            <person name="vanKuyk P.A."/>
            <person name="Barry K."/>
            <person name="Lindquist E."/>
            <person name="LaButti K."/>
            <person name="Lapidus A."/>
            <person name="Lucas S."/>
            <person name="Coutinho P."/>
            <person name="Gong Y."/>
            <person name="Samejima M."/>
            <person name="Mahadevan R."/>
            <person name="Abou-Zaid M."/>
            <person name="de Vries R.P."/>
            <person name="Igarashi K."/>
            <person name="Yadav J.S."/>
            <person name="Grigoriev I.V."/>
            <person name="Master E.R."/>
        </authorList>
    </citation>
    <scope>NUCLEOTIDE SEQUENCE [LARGE SCALE GENOMIC DNA]</scope>
    <source>
        <strain evidence="3 4">HHB-10118-sp</strain>
    </source>
</reference>
<dbReference type="AlphaFoldDB" id="K5VPS8"/>
<dbReference type="RefSeq" id="XP_007402857.1">
    <property type="nucleotide sequence ID" value="XM_007402795.1"/>
</dbReference>
<dbReference type="GO" id="GO:0015074">
    <property type="term" value="P:DNA integration"/>
    <property type="evidence" value="ECO:0007669"/>
    <property type="project" value="InterPro"/>
</dbReference>
<dbReference type="InterPro" id="IPR036397">
    <property type="entry name" value="RNaseH_sf"/>
</dbReference>
<gene>
    <name evidence="3" type="ORF">PHACADRAFT_55517</name>
</gene>
<dbReference type="EMBL" id="JH930902">
    <property type="protein sequence ID" value="EKM48589.1"/>
    <property type="molecule type" value="Genomic_DNA"/>
</dbReference>
<name>K5VPS8_PHACS</name>
<dbReference type="GO" id="GO:0005634">
    <property type="term" value="C:nucleus"/>
    <property type="evidence" value="ECO:0007669"/>
    <property type="project" value="UniProtKB-ARBA"/>
</dbReference>
<dbReference type="Proteomes" id="UP000008370">
    <property type="component" value="Unassembled WGS sequence"/>
</dbReference>
<dbReference type="InterPro" id="IPR001584">
    <property type="entry name" value="Integrase_cat-core"/>
</dbReference>
<dbReference type="InParanoid" id="K5VPS8"/>
<feature type="non-terminal residue" evidence="3">
    <location>
        <position position="66"/>
    </location>
</feature>
<evidence type="ECO:0000313" key="4">
    <source>
        <dbReference type="Proteomes" id="UP000008370"/>
    </source>
</evidence>
<feature type="domain" description="Integrase catalytic" evidence="2">
    <location>
        <begin position="1"/>
        <end position="66"/>
    </location>
</feature>
<evidence type="ECO:0000313" key="3">
    <source>
        <dbReference type="EMBL" id="EKM48589.1"/>
    </source>
</evidence>
<protein>
    <recommendedName>
        <fullName evidence="2">Integrase catalytic domain-containing protein</fullName>
    </recommendedName>
</protein>
<accession>K5VPS8</accession>
<dbReference type="HOGENOM" id="CLU_2838204_0_0_1"/>
<dbReference type="PROSITE" id="PS50994">
    <property type="entry name" value="INTEGRASE"/>
    <property type="match status" value="1"/>
</dbReference>
<dbReference type="GO" id="GO:0003723">
    <property type="term" value="F:RNA binding"/>
    <property type="evidence" value="ECO:0007669"/>
    <property type="project" value="UniProtKB-KW"/>
</dbReference>
<dbReference type="Gene3D" id="3.30.420.10">
    <property type="entry name" value="Ribonuclease H-like superfamily/Ribonuclease H"/>
    <property type="match status" value="1"/>
</dbReference>
<dbReference type="InterPro" id="IPR012337">
    <property type="entry name" value="RNaseH-like_sf"/>
</dbReference>
<dbReference type="KEGG" id="pco:PHACADRAFT_55517"/>
<keyword evidence="1" id="KW-0694">RNA-binding</keyword>
<proteinExistence type="predicted"/>
<dbReference type="SUPFAM" id="SSF53098">
    <property type="entry name" value="Ribonuclease H-like"/>
    <property type="match status" value="1"/>
</dbReference>
<evidence type="ECO:0000259" key="2">
    <source>
        <dbReference type="PROSITE" id="PS50994"/>
    </source>
</evidence>
<dbReference type="OrthoDB" id="446925at2759"/>
<dbReference type="GeneID" id="18920039"/>